<feature type="transmembrane region" description="Helical" evidence="2">
    <location>
        <begin position="364"/>
        <end position="385"/>
    </location>
</feature>
<dbReference type="Pfam" id="PF13559">
    <property type="entry name" value="DUF4129"/>
    <property type="match status" value="1"/>
</dbReference>
<name>F0RJ79_DEIPM</name>
<dbReference type="Proteomes" id="UP000007718">
    <property type="component" value="Chromosome"/>
</dbReference>
<feature type="transmembrane region" description="Helical" evidence="2">
    <location>
        <begin position="296"/>
        <end position="317"/>
    </location>
</feature>
<organism evidence="4 5">
    <name type="scientific">Deinococcus proteolyticus (strain ATCC 35074 / DSM 20540 / JCM 6276 / NBRC 101906 / NCIMB 13154 / VKM Ac-1939 / CCM 2703 / MRP)</name>
    <dbReference type="NCBI Taxonomy" id="693977"/>
    <lineage>
        <taxon>Bacteria</taxon>
        <taxon>Thermotogati</taxon>
        <taxon>Deinococcota</taxon>
        <taxon>Deinococci</taxon>
        <taxon>Deinococcales</taxon>
        <taxon>Deinococcaceae</taxon>
        <taxon>Deinococcus</taxon>
    </lineage>
</organism>
<dbReference type="HOGENOM" id="CLU_547160_0_0_0"/>
<keyword evidence="2" id="KW-1133">Transmembrane helix</keyword>
<feature type="transmembrane region" description="Helical" evidence="2">
    <location>
        <begin position="57"/>
        <end position="75"/>
    </location>
</feature>
<sequence>MTKSAPAAAGPTRHWRTVAFAALPLVLAGMLPLPALLGLMAVFALTAREELLPLRPQLSLLVLAVNLLVTLWLAVQAGDQRSMVGAFFVGLVQMLAAWLAVQAAERAEDARGRGWLWLLPAFVLAPHPLGLLSQGAAALLRRSADDRALPSRWQSPEDGQGAGYEQRPEHVRARWLWLPVAAVLALLAGLLLPRASLWEQAVAYMSVTEQVTVVDNSARPAAPEAPTSGAPGQAEPPVPPLDSPAPGFNHNLSRAALGYLDLISVGVMLAFILYALTQLRRQLRRPGAPPNWRQVWPLLALLALPLSLLAVILAAQFQALDVTVVDGQHPPALLPPANPLVAAAQRVTQALAGTPLGNPNLYDVLFLLLGSLFLLALLAWVWQLLTARSRPTFAYEDTREAGPVVTSAPAPDLAPLHRVRAAYARTEAHLAGLGLTRQDSETPAEYLRRAASRWPNLSAPLAALGQAYAPVRYGGGVSDTQADTAEAAAGAIVGHTTP</sequence>
<feature type="region of interest" description="Disordered" evidence="1">
    <location>
        <begin position="219"/>
        <end position="244"/>
    </location>
</feature>
<keyword evidence="2" id="KW-0812">Transmembrane</keyword>
<keyword evidence="2" id="KW-0472">Membrane</keyword>
<dbReference type="EMBL" id="CP002536">
    <property type="protein sequence ID" value="ADY26516.1"/>
    <property type="molecule type" value="Genomic_DNA"/>
</dbReference>
<reference evidence="5" key="1">
    <citation type="submission" date="2011-02" db="EMBL/GenBank/DDBJ databases">
        <title>The complete sequence of chromosome of Deinococcus proteolyticus DSM 20540.</title>
        <authorList>
            <consortium name="US DOE Joint Genome Institute (JGI-PGF)"/>
            <person name="Lucas S."/>
            <person name="Copeland A."/>
            <person name="Lapidus A."/>
            <person name="Bruce D."/>
            <person name="Goodwin L."/>
            <person name="Pitluck S."/>
            <person name="Kyrpides N."/>
            <person name="Mavromatis K."/>
            <person name="Pagani I."/>
            <person name="Ivanova N."/>
            <person name="Ovchinnikova G."/>
            <person name="Zeytun A."/>
            <person name="Detter J.C."/>
            <person name="Han C."/>
            <person name="Land M."/>
            <person name="Hauser L."/>
            <person name="Markowitz V."/>
            <person name="Cheng J.-F."/>
            <person name="Hugenholtz P."/>
            <person name="Woyke T."/>
            <person name="Wu D."/>
            <person name="Pukall R."/>
            <person name="Steenblock K."/>
            <person name="Brambilla E."/>
            <person name="Klenk H.-P."/>
            <person name="Eisen J.A."/>
        </authorList>
    </citation>
    <scope>NUCLEOTIDE SEQUENCE [LARGE SCALE GENOMIC DNA]</scope>
    <source>
        <strain evidence="5">ATCC 35074 / DSM 20540 / JCM 6276 / NBRC 101906 / NCIMB 13154 / VKM Ac-1939 / CCM 2703 / MRP</strain>
    </source>
</reference>
<feature type="transmembrane region" description="Helical" evidence="2">
    <location>
        <begin position="20"/>
        <end position="45"/>
    </location>
</feature>
<evidence type="ECO:0000256" key="1">
    <source>
        <dbReference type="SAM" id="MobiDB-lite"/>
    </source>
</evidence>
<feature type="transmembrane region" description="Helical" evidence="2">
    <location>
        <begin position="115"/>
        <end position="140"/>
    </location>
</feature>
<dbReference type="OrthoDB" id="59693at2"/>
<feature type="transmembrane region" description="Helical" evidence="2">
    <location>
        <begin position="175"/>
        <end position="192"/>
    </location>
</feature>
<dbReference type="STRING" id="693977.Deipr_1369"/>
<feature type="transmembrane region" description="Helical" evidence="2">
    <location>
        <begin position="256"/>
        <end position="276"/>
    </location>
</feature>
<evidence type="ECO:0000313" key="4">
    <source>
        <dbReference type="EMBL" id="ADY26516.1"/>
    </source>
</evidence>
<dbReference type="AlphaFoldDB" id="F0RJ79"/>
<proteinExistence type="predicted"/>
<gene>
    <name evidence="4" type="ordered locus">Deipr_1369</name>
</gene>
<accession>F0RJ79</accession>
<dbReference type="InterPro" id="IPR025403">
    <property type="entry name" value="TgpA-like_C"/>
</dbReference>
<feature type="transmembrane region" description="Helical" evidence="2">
    <location>
        <begin position="82"/>
        <end position="103"/>
    </location>
</feature>
<feature type="domain" description="Protein-glutamine gamma-glutamyltransferase-like C-terminal" evidence="3">
    <location>
        <begin position="422"/>
        <end position="488"/>
    </location>
</feature>
<keyword evidence="5" id="KW-1185">Reference proteome</keyword>
<reference evidence="4 5" key="2">
    <citation type="journal article" date="2012" name="Stand. Genomic Sci.">
        <title>Complete genome sequence of the orange-red pigmented, radioresistant Deinococcus proteolyticus type strain (MRP(T)).</title>
        <authorList>
            <person name="Copeland A."/>
            <person name="Zeytun A."/>
            <person name="Yassawong M."/>
            <person name="Nolan M."/>
            <person name="Lucas S."/>
            <person name="Hammon N."/>
            <person name="Deshpande S."/>
            <person name="Cheng J.F."/>
            <person name="Han C."/>
            <person name="Tapia R."/>
            <person name="Goodwin L.A."/>
            <person name="Pitluck S."/>
            <person name="Mavromatis K."/>
            <person name="Liolios K."/>
            <person name="Pagani I."/>
            <person name="Ivanova N."/>
            <person name="Mikhailova N."/>
            <person name="Pati A."/>
            <person name="Chen A."/>
            <person name="Palaniappan K."/>
            <person name="Land M."/>
            <person name="Hauser L."/>
            <person name="Jeffries C.D."/>
            <person name="Brambilla E.M."/>
            <person name="Rohde M."/>
            <person name="Sikorski J."/>
            <person name="Pukall R."/>
            <person name="Goker M."/>
            <person name="Detter J.C."/>
            <person name="Woyke T."/>
            <person name="Bristow J."/>
            <person name="Eisen J.A."/>
            <person name="Markowitz V."/>
            <person name="Hugenholtz P."/>
            <person name="Kyrpides N.C."/>
            <person name="Klenk H.P."/>
            <person name="Lapidus A."/>
        </authorList>
    </citation>
    <scope>NUCLEOTIDE SEQUENCE [LARGE SCALE GENOMIC DNA]</scope>
    <source>
        <strain evidence="5">ATCC 35074 / DSM 20540 / JCM 6276 / NBRC 101906 / NCIMB 13154 / VKM Ac-1939 / CCM 2703 / MRP</strain>
    </source>
</reference>
<evidence type="ECO:0000259" key="3">
    <source>
        <dbReference type="Pfam" id="PF13559"/>
    </source>
</evidence>
<protein>
    <recommendedName>
        <fullName evidence="3">Protein-glutamine gamma-glutamyltransferase-like C-terminal domain-containing protein</fullName>
    </recommendedName>
</protein>
<evidence type="ECO:0000313" key="5">
    <source>
        <dbReference type="Proteomes" id="UP000007718"/>
    </source>
</evidence>
<dbReference type="RefSeq" id="WP_013615125.1">
    <property type="nucleotide sequence ID" value="NC_015161.1"/>
</dbReference>
<evidence type="ECO:0000256" key="2">
    <source>
        <dbReference type="SAM" id="Phobius"/>
    </source>
</evidence>
<feature type="compositionally biased region" description="Pro residues" evidence="1">
    <location>
        <begin position="234"/>
        <end position="243"/>
    </location>
</feature>
<dbReference type="KEGG" id="dpt:Deipr_1369"/>